<dbReference type="RefSeq" id="WP_203734645.1">
    <property type="nucleotide sequence ID" value="NZ_BAAATX010000019.1"/>
</dbReference>
<evidence type="ECO:0000256" key="1">
    <source>
        <dbReference type="SAM" id="MobiDB-lite"/>
    </source>
</evidence>
<protein>
    <submittedName>
        <fullName evidence="2">Uncharacterized protein</fullName>
    </submittedName>
</protein>
<organism evidence="2 3">
    <name type="scientific">Paractinoplanes durhamensis</name>
    <dbReference type="NCBI Taxonomy" id="113563"/>
    <lineage>
        <taxon>Bacteria</taxon>
        <taxon>Bacillati</taxon>
        <taxon>Actinomycetota</taxon>
        <taxon>Actinomycetes</taxon>
        <taxon>Micromonosporales</taxon>
        <taxon>Micromonosporaceae</taxon>
        <taxon>Paractinoplanes</taxon>
    </lineage>
</organism>
<sequence>MRDKADIEFVEAAGERLTRLGFSLVEEHQGGREEMWRYDNGVVSIALIWELMADTSLFVTMAGSGGGTHFLSHVWADFLGVPKPGSRSGIDAHATPVEGVSTLSSSR</sequence>
<proteinExistence type="predicted"/>
<dbReference type="Proteomes" id="UP000637628">
    <property type="component" value="Unassembled WGS sequence"/>
</dbReference>
<evidence type="ECO:0000313" key="2">
    <source>
        <dbReference type="EMBL" id="GIE06792.1"/>
    </source>
</evidence>
<evidence type="ECO:0000313" key="3">
    <source>
        <dbReference type="Proteomes" id="UP000637628"/>
    </source>
</evidence>
<keyword evidence="3" id="KW-1185">Reference proteome</keyword>
<name>A0ABQ3ZAG3_9ACTN</name>
<reference evidence="2 3" key="1">
    <citation type="submission" date="2021-01" db="EMBL/GenBank/DDBJ databases">
        <title>Whole genome shotgun sequence of Actinoplanes durhamensis NBRC 14914.</title>
        <authorList>
            <person name="Komaki H."/>
            <person name="Tamura T."/>
        </authorList>
    </citation>
    <scope>NUCLEOTIDE SEQUENCE [LARGE SCALE GENOMIC DNA]</scope>
    <source>
        <strain evidence="2 3">NBRC 14914</strain>
    </source>
</reference>
<feature type="region of interest" description="Disordered" evidence="1">
    <location>
        <begin position="87"/>
        <end position="107"/>
    </location>
</feature>
<gene>
    <name evidence="2" type="ORF">Adu01nite_81420</name>
</gene>
<accession>A0ABQ3ZAG3</accession>
<dbReference type="EMBL" id="BOML01000067">
    <property type="protein sequence ID" value="GIE06792.1"/>
    <property type="molecule type" value="Genomic_DNA"/>
</dbReference>
<comment type="caution">
    <text evidence="2">The sequence shown here is derived from an EMBL/GenBank/DDBJ whole genome shotgun (WGS) entry which is preliminary data.</text>
</comment>